<dbReference type="GO" id="GO:0005634">
    <property type="term" value="C:nucleus"/>
    <property type="evidence" value="ECO:0007669"/>
    <property type="project" value="UniProtKB-SubCell"/>
</dbReference>
<accession>A0A9P0G2B8</accession>
<evidence type="ECO:0000256" key="6">
    <source>
        <dbReference type="ARBA" id="ARBA00023242"/>
    </source>
</evidence>
<dbReference type="InterPro" id="IPR046360">
    <property type="entry name" value="T-box_DNA-bd"/>
</dbReference>
<keyword evidence="2" id="KW-0217">Developmental protein</keyword>
<dbReference type="InterPro" id="IPR008967">
    <property type="entry name" value="p53-like_TF_DNA-bd_sf"/>
</dbReference>
<keyword evidence="4 7" id="KW-0238">DNA-binding</keyword>
<dbReference type="Proteomes" id="UP001152759">
    <property type="component" value="Chromosome 1"/>
</dbReference>
<evidence type="ECO:0000313" key="11">
    <source>
        <dbReference type="Proteomes" id="UP001152759"/>
    </source>
</evidence>
<evidence type="ECO:0000256" key="1">
    <source>
        <dbReference type="ARBA" id="ARBA00004123"/>
    </source>
</evidence>
<dbReference type="GO" id="GO:0000981">
    <property type="term" value="F:DNA-binding transcription factor activity, RNA polymerase II-specific"/>
    <property type="evidence" value="ECO:0007669"/>
    <property type="project" value="TreeGrafter"/>
</dbReference>
<dbReference type="GO" id="GO:0000978">
    <property type="term" value="F:RNA polymerase II cis-regulatory region sequence-specific DNA binding"/>
    <property type="evidence" value="ECO:0007669"/>
    <property type="project" value="InterPro"/>
</dbReference>
<dbReference type="PANTHER" id="PTHR11267:SF204">
    <property type="entry name" value="SPADETAIL"/>
    <property type="match status" value="1"/>
</dbReference>
<feature type="compositionally biased region" description="Low complexity" evidence="8">
    <location>
        <begin position="243"/>
        <end position="252"/>
    </location>
</feature>
<dbReference type="KEGG" id="btab:109041278"/>
<evidence type="ECO:0000256" key="4">
    <source>
        <dbReference type="ARBA" id="ARBA00023125"/>
    </source>
</evidence>
<dbReference type="OrthoDB" id="7442607at2759"/>
<dbReference type="FunFam" id="2.60.40.820:FF:000010">
    <property type="entry name" value="T-box transcription factor TBX6"/>
    <property type="match status" value="1"/>
</dbReference>
<dbReference type="EMBL" id="OU963862">
    <property type="protein sequence ID" value="CAH0753328.1"/>
    <property type="molecule type" value="Genomic_DNA"/>
</dbReference>
<comment type="caution">
    <text evidence="7">Lacks conserved residue(s) required for the propagation of feature annotation.</text>
</comment>
<organism evidence="10 11">
    <name type="scientific">Bemisia tabaci</name>
    <name type="common">Sweetpotato whitefly</name>
    <name type="synonym">Aleurodes tabaci</name>
    <dbReference type="NCBI Taxonomy" id="7038"/>
    <lineage>
        <taxon>Eukaryota</taxon>
        <taxon>Metazoa</taxon>
        <taxon>Ecdysozoa</taxon>
        <taxon>Arthropoda</taxon>
        <taxon>Hexapoda</taxon>
        <taxon>Insecta</taxon>
        <taxon>Pterygota</taxon>
        <taxon>Neoptera</taxon>
        <taxon>Paraneoptera</taxon>
        <taxon>Hemiptera</taxon>
        <taxon>Sternorrhyncha</taxon>
        <taxon>Aleyrodoidea</taxon>
        <taxon>Aleyrodidae</taxon>
        <taxon>Aleyrodinae</taxon>
        <taxon>Bemisia</taxon>
    </lineage>
</organism>
<dbReference type="Gene3D" id="2.60.40.820">
    <property type="entry name" value="Transcription factor, T-box"/>
    <property type="match status" value="1"/>
</dbReference>
<feature type="domain" description="T-box" evidence="9">
    <location>
        <begin position="28"/>
        <end position="208"/>
    </location>
</feature>
<evidence type="ECO:0000256" key="3">
    <source>
        <dbReference type="ARBA" id="ARBA00023015"/>
    </source>
</evidence>
<gene>
    <name evidence="10" type="ORF">BEMITA_LOCUS679</name>
</gene>
<protein>
    <recommendedName>
        <fullName evidence="9">T-box domain-containing protein</fullName>
    </recommendedName>
</protein>
<dbReference type="GO" id="GO:0001708">
    <property type="term" value="P:cell fate specification"/>
    <property type="evidence" value="ECO:0007669"/>
    <property type="project" value="TreeGrafter"/>
</dbReference>
<evidence type="ECO:0000256" key="8">
    <source>
        <dbReference type="SAM" id="MobiDB-lite"/>
    </source>
</evidence>
<keyword evidence="5" id="KW-0804">Transcription</keyword>
<dbReference type="PRINTS" id="PR00937">
    <property type="entry name" value="TBOX"/>
</dbReference>
<dbReference type="PANTHER" id="PTHR11267">
    <property type="entry name" value="T-BOX PROTEIN-RELATED"/>
    <property type="match status" value="1"/>
</dbReference>
<name>A0A9P0G2B8_BEMTA</name>
<dbReference type="SMART" id="SM00425">
    <property type="entry name" value="TBOX"/>
    <property type="match status" value="1"/>
</dbReference>
<dbReference type="AlphaFoldDB" id="A0A9P0G2B8"/>
<reference evidence="10" key="1">
    <citation type="submission" date="2021-12" db="EMBL/GenBank/DDBJ databases">
        <authorList>
            <person name="King R."/>
        </authorList>
    </citation>
    <scope>NUCLEOTIDE SEQUENCE</scope>
</reference>
<dbReference type="InterPro" id="IPR018186">
    <property type="entry name" value="TF_T-box_CS"/>
</dbReference>
<dbReference type="InterPro" id="IPR001699">
    <property type="entry name" value="TF_T-box"/>
</dbReference>
<dbReference type="CDD" id="cd20681">
    <property type="entry name" value="T-box_Drosocross-like"/>
    <property type="match status" value="1"/>
</dbReference>
<keyword evidence="11" id="KW-1185">Reference proteome</keyword>
<keyword evidence="6 7" id="KW-0539">Nucleus</keyword>
<feature type="region of interest" description="Disordered" evidence="8">
    <location>
        <begin position="206"/>
        <end position="261"/>
    </location>
</feature>
<feature type="compositionally biased region" description="Basic and acidic residues" evidence="8">
    <location>
        <begin position="227"/>
        <end position="236"/>
    </location>
</feature>
<evidence type="ECO:0000256" key="7">
    <source>
        <dbReference type="PROSITE-ProRule" id="PRU00201"/>
    </source>
</evidence>
<evidence type="ECO:0000256" key="5">
    <source>
        <dbReference type="ARBA" id="ARBA00023163"/>
    </source>
</evidence>
<keyword evidence="3" id="KW-0805">Transcription regulation</keyword>
<dbReference type="PROSITE" id="PS50252">
    <property type="entry name" value="TBOX_3"/>
    <property type="match status" value="1"/>
</dbReference>
<evidence type="ECO:0000256" key="2">
    <source>
        <dbReference type="ARBA" id="ARBA00022473"/>
    </source>
</evidence>
<evidence type="ECO:0000313" key="10">
    <source>
        <dbReference type="EMBL" id="CAH0753328.1"/>
    </source>
</evidence>
<evidence type="ECO:0000259" key="9">
    <source>
        <dbReference type="PROSITE" id="PS50252"/>
    </source>
</evidence>
<dbReference type="GO" id="GO:0045893">
    <property type="term" value="P:positive regulation of DNA-templated transcription"/>
    <property type="evidence" value="ECO:0007669"/>
    <property type="project" value="InterPro"/>
</dbReference>
<comment type="subcellular location">
    <subcellularLocation>
        <location evidence="1 7">Nucleus</location>
    </subcellularLocation>
</comment>
<proteinExistence type="predicted"/>
<dbReference type="InterPro" id="IPR036960">
    <property type="entry name" value="T-box_sf"/>
</dbReference>
<dbReference type="Pfam" id="PF00907">
    <property type="entry name" value="T-box"/>
    <property type="match status" value="1"/>
</dbReference>
<dbReference type="SUPFAM" id="SSF49417">
    <property type="entry name" value="p53-like transcription factors"/>
    <property type="match status" value="1"/>
</dbReference>
<dbReference type="PROSITE" id="PS01283">
    <property type="entry name" value="TBOX_1"/>
    <property type="match status" value="1"/>
</dbReference>
<dbReference type="GO" id="GO:0000785">
    <property type="term" value="C:chromatin"/>
    <property type="evidence" value="ECO:0007669"/>
    <property type="project" value="TreeGrafter"/>
</dbReference>
<sequence length="391" mass="44239">MSPMSGPVTIHGAPEGCSREMKNVKVSLSNKPLWDQFHQHHNEMIITKTGRRMFPSLQLEVSGLDPEARYFVMLEMSLSSGSRFKYSKSEWLPVGNAEPQLSPQTRIALHPDSPARGSYWTSQPILFNKIRLTNNTMDQAGNIILTSMHKYLPCIHIVKASNLLAIPWSPTAVFSFKETEFTAVTAYQNDAITKLKIDNNPFAKGFRETGQSKTKRKIKLPSDFDEPEPKRRDSDRTISPAQDDSGISSISSTPPPQIDDEDEYIDVIGTDDSTDKGEPLCQNNESIQYPNAQRHILPSPYPYVPYPYSLPYYPCPPTYNPLSQNCFSRFSYLPPIPNIPPVYPSLPYPTYDRPFNTLVPTPQESHRYSPSYLNQNLIDLRTNVKNVSDCS</sequence>